<name>A0A561DP58_9BACI</name>
<gene>
    <name evidence="4" type="ORF">FB550_103319</name>
</gene>
<sequence length="119" mass="14389">MQKIMIVEDDSKIAEQLKIHIEKYGYDVTCVIDFEHVMNAFYDINPDLVLLDINLPSFDGYYWCRQIRKESTLYDDYAINERLFHWQTQSRVAEGSKIAERYIHHKKRNHQIALFVREY</sequence>
<comment type="caution">
    <text evidence="4">The sequence shown here is derived from an EMBL/GenBank/DDBJ whole genome shotgun (WGS) entry which is preliminary data.</text>
</comment>
<feature type="domain" description="Response regulatory" evidence="3">
    <location>
        <begin position="3"/>
        <end position="119"/>
    </location>
</feature>
<dbReference type="PANTHER" id="PTHR44591:SF3">
    <property type="entry name" value="RESPONSE REGULATORY DOMAIN-CONTAINING PROTEIN"/>
    <property type="match status" value="1"/>
</dbReference>
<dbReference type="SMART" id="SM00448">
    <property type="entry name" value="REC"/>
    <property type="match status" value="1"/>
</dbReference>
<dbReference type="EMBL" id="VIVN01000003">
    <property type="protein sequence ID" value="TWE05143.1"/>
    <property type="molecule type" value="Genomic_DNA"/>
</dbReference>
<reference evidence="4 5" key="1">
    <citation type="submission" date="2019-06" db="EMBL/GenBank/DDBJ databases">
        <title>Sorghum-associated microbial communities from plants grown in Nebraska, USA.</title>
        <authorList>
            <person name="Schachtman D."/>
        </authorList>
    </citation>
    <scope>NUCLEOTIDE SEQUENCE [LARGE SCALE GENOMIC DNA]</scope>
    <source>
        <strain evidence="4 5">2482</strain>
    </source>
</reference>
<protein>
    <submittedName>
        <fullName evidence="4">Uncharacterized protein DUF3427</fullName>
    </submittedName>
</protein>
<keyword evidence="1 2" id="KW-0597">Phosphoprotein</keyword>
<feature type="modified residue" description="4-aspartylphosphate" evidence="2">
    <location>
        <position position="52"/>
    </location>
</feature>
<accession>A0A561DP58</accession>
<dbReference type="AlphaFoldDB" id="A0A561DP58"/>
<dbReference type="PANTHER" id="PTHR44591">
    <property type="entry name" value="STRESS RESPONSE REGULATOR PROTEIN 1"/>
    <property type="match status" value="1"/>
</dbReference>
<evidence type="ECO:0000256" key="1">
    <source>
        <dbReference type="ARBA" id="ARBA00022553"/>
    </source>
</evidence>
<evidence type="ECO:0000313" key="4">
    <source>
        <dbReference type="EMBL" id="TWE05143.1"/>
    </source>
</evidence>
<dbReference type="Gene3D" id="3.40.50.2300">
    <property type="match status" value="1"/>
</dbReference>
<evidence type="ECO:0000259" key="3">
    <source>
        <dbReference type="PROSITE" id="PS50110"/>
    </source>
</evidence>
<dbReference type="InterPro" id="IPR050595">
    <property type="entry name" value="Bact_response_regulator"/>
</dbReference>
<evidence type="ECO:0000313" key="5">
    <source>
        <dbReference type="Proteomes" id="UP000319671"/>
    </source>
</evidence>
<dbReference type="Proteomes" id="UP000319671">
    <property type="component" value="Unassembled WGS sequence"/>
</dbReference>
<dbReference type="GO" id="GO:0000160">
    <property type="term" value="P:phosphorelay signal transduction system"/>
    <property type="evidence" value="ECO:0007669"/>
    <property type="project" value="InterPro"/>
</dbReference>
<dbReference type="InterPro" id="IPR001789">
    <property type="entry name" value="Sig_transdc_resp-reg_receiver"/>
</dbReference>
<evidence type="ECO:0000256" key="2">
    <source>
        <dbReference type="PROSITE-ProRule" id="PRU00169"/>
    </source>
</evidence>
<keyword evidence="5" id="KW-1185">Reference proteome</keyword>
<dbReference type="SUPFAM" id="SSF52172">
    <property type="entry name" value="CheY-like"/>
    <property type="match status" value="1"/>
</dbReference>
<dbReference type="Pfam" id="PF00072">
    <property type="entry name" value="Response_reg"/>
    <property type="match status" value="1"/>
</dbReference>
<organism evidence="4 5">
    <name type="scientific">Neobacillus bataviensis</name>
    <dbReference type="NCBI Taxonomy" id="220685"/>
    <lineage>
        <taxon>Bacteria</taxon>
        <taxon>Bacillati</taxon>
        <taxon>Bacillota</taxon>
        <taxon>Bacilli</taxon>
        <taxon>Bacillales</taxon>
        <taxon>Bacillaceae</taxon>
        <taxon>Neobacillus</taxon>
    </lineage>
</organism>
<dbReference type="InterPro" id="IPR011006">
    <property type="entry name" value="CheY-like_superfamily"/>
</dbReference>
<dbReference type="PROSITE" id="PS50110">
    <property type="entry name" value="RESPONSE_REGULATORY"/>
    <property type="match status" value="1"/>
</dbReference>
<proteinExistence type="predicted"/>